<feature type="coiled-coil region" evidence="6">
    <location>
        <begin position="872"/>
        <end position="953"/>
    </location>
</feature>
<feature type="compositionally biased region" description="Basic residues" evidence="7">
    <location>
        <begin position="1"/>
        <end position="19"/>
    </location>
</feature>
<reference evidence="9" key="1">
    <citation type="submission" date="2022-07" db="EMBL/GenBank/DDBJ databases">
        <title>Phylogenomic reconstructions and comparative analyses of Kickxellomycotina fungi.</title>
        <authorList>
            <person name="Reynolds N.K."/>
            <person name="Stajich J.E."/>
            <person name="Barry K."/>
            <person name="Grigoriev I.V."/>
            <person name="Crous P."/>
            <person name="Smith M.E."/>
        </authorList>
    </citation>
    <scope>NUCLEOTIDE SEQUENCE</scope>
    <source>
        <strain evidence="9">NBRC 100468</strain>
    </source>
</reference>
<feature type="region of interest" description="Disordered" evidence="7">
    <location>
        <begin position="1"/>
        <end position="120"/>
    </location>
</feature>
<feature type="compositionally biased region" description="Polar residues" evidence="7">
    <location>
        <begin position="620"/>
        <end position="632"/>
    </location>
</feature>
<feature type="compositionally biased region" description="Polar residues" evidence="7">
    <location>
        <begin position="726"/>
        <end position="745"/>
    </location>
</feature>
<evidence type="ECO:0000313" key="9">
    <source>
        <dbReference type="EMBL" id="KAJ1919989.1"/>
    </source>
</evidence>
<feature type="compositionally biased region" description="Basic and acidic residues" evidence="7">
    <location>
        <begin position="746"/>
        <end position="756"/>
    </location>
</feature>
<feature type="compositionally biased region" description="Polar residues" evidence="7">
    <location>
        <begin position="102"/>
        <end position="115"/>
    </location>
</feature>
<dbReference type="Pfam" id="PF05010">
    <property type="entry name" value="TACC_C"/>
    <property type="match status" value="1"/>
</dbReference>
<feature type="compositionally biased region" description="Polar residues" evidence="7">
    <location>
        <begin position="788"/>
        <end position="798"/>
    </location>
</feature>
<dbReference type="AlphaFoldDB" id="A0A9W8A7R0"/>
<evidence type="ECO:0000256" key="6">
    <source>
        <dbReference type="SAM" id="Coils"/>
    </source>
</evidence>
<feature type="compositionally biased region" description="Basic and acidic residues" evidence="7">
    <location>
        <begin position="455"/>
        <end position="472"/>
    </location>
</feature>
<feature type="compositionally biased region" description="Polar residues" evidence="7">
    <location>
        <begin position="575"/>
        <end position="589"/>
    </location>
</feature>
<protein>
    <recommendedName>
        <fullName evidence="8">Transforming acidic coiled-coil-containing protein C-terminal domain-containing protein</fullName>
    </recommendedName>
</protein>
<feature type="compositionally biased region" description="Basic and acidic residues" evidence="7">
    <location>
        <begin position="658"/>
        <end position="667"/>
    </location>
</feature>
<gene>
    <name evidence="9" type="ORF">H4219_001650</name>
</gene>
<evidence type="ECO:0000256" key="5">
    <source>
        <dbReference type="ARBA" id="ARBA00023212"/>
    </source>
</evidence>
<feature type="domain" description="Transforming acidic coiled-coil-containing protein C-terminal" evidence="8">
    <location>
        <begin position="918"/>
        <end position="1112"/>
    </location>
</feature>
<evidence type="ECO:0000256" key="3">
    <source>
        <dbReference type="ARBA" id="ARBA00022490"/>
    </source>
</evidence>
<feature type="compositionally biased region" description="Low complexity" evidence="7">
    <location>
        <begin position="363"/>
        <end position="410"/>
    </location>
</feature>
<feature type="region of interest" description="Disordered" evidence="7">
    <location>
        <begin position="726"/>
        <end position="801"/>
    </location>
</feature>
<evidence type="ECO:0000259" key="8">
    <source>
        <dbReference type="Pfam" id="PF05010"/>
    </source>
</evidence>
<comment type="caution">
    <text evidence="9">The sequence shown here is derived from an EMBL/GenBank/DDBJ whole genome shotgun (WGS) entry which is preliminary data.</text>
</comment>
<keyword evidence="3" id="KW-0963">Cytoplasm</keyword>
<feature type="region of interest" description="Disordered" evidence="7">
    <location>
        <begin position="161"/>
        <end position="238"/>
    </location>
</feature>
<dbReference type="Proteomes" id="UP001150538">
    <property type="component" value="Unassembled WGS sequence"/>
</dbReference>
<feature type="region of interest" description="Disordered" evidence="7">
    <location>
        <begin position="300"/>
        <end position="707"/>
    </location>
</feature>
<dbReference type="EMBL" id="JANBPU010000019">
    <property type="protein sequence ID" value="KAJ1919989.1"/>
    <property type="molecule type" value="Genomic_DNA"/>
</dbReference>
<evidence type="ECO:0000256" key="1">
    <source>
        <dbReference type="ARBA" id="ARBA00004245"/>
    </source>
</evidence>
<evidence type="ECO:0000256" key="7">
    <source>
        <dbReference type="SAM" id="MobiDB-lite"/>
    </source>
</evidence>
<keyword evidence="10" id="KW-1185">Reference proteome</keyword>
<feature type="coiled-coil region" evidence="6">
    <location>
        <begin position="986"/>
        <end position="1101"/>
    </location>
</feature>
<feature type="compositionally biased region" description="Low complexity" evidence="7">
    <location>
        <begin position="189"/>
        <end position="238"/>
    </location>
</feature>
<comment type="subcellular location">
    <subcellularLocation>
        <location evidence="1">Cytoplasm</location>
        <location evidence="1">Cytoskeleton</location>
    </subcellularLocation>
</comment>
<feature type="compositionally biased region" description="Polar residues" evidence="7">
    <location>
        <begin position="506"/>
        <end position="518"/>
    </location>
</feature>
<feature type="compositionally biased region" description="Basic and acidic residues" evidence="7">
    <location>
        <begin position="20"/>
        <end position="50"/>
    </location>
</feature>
<organism evidence="9 10">
    <name type="scientific">Mycoemilia scoparia</name>
    <dbReference type="NCBI Taxonomy" id="417184"/>
    <lineage>
        <taxon>Eukaryota</taxon>
        <taxon>Fungi</taxon>
        <taxon>Fungi incertae sedis</taxon>
        <taxon>Zoopagomycota</taxon>
        <taxon>Kickxellomycotina</taxon>
        <taxon>Kickxellomycetes</taxon>
        <taxon>Kickxellales</taxon>
        <taxon>Kickxellaceae</taxon>
        <taxon>Mycoemilia</taxon>
    </lineage>
</organism>
<evidence type="ECO:0000256" key="2">
    <source>
        <dbReference type="ARBA" id="ARBA00009423"/>
    </source>
</evidence>
<feature type="compositionally biased region" description="Low complexity" evidence="7">
    <location>
        <begin position="340"/>
        <end position="354"/>
    </location>
</feature>
<evidence type="ECO:0000313" key="10">
    <source>
        <dbReference type="Proteomes" id="UP001150538"/>
    </source>
</evidence>
<dbReference type="InterPro" id="IPR007707">
    <property type="entry name" value="TACC_C"/>
</dbReference>
<proteinExistence type="inferred from homology"/>
<dbReference type="OrthoDB" id="10255048at2759"/>
<dbReference type="GO" id="GO:0005856">
    <property type="term" value="C:cytoskeleton"/>
    <property type="evidence" value="ECO:0007669"/>
    <property type="project" value="UniProtKB-SubCell"/>
</dbReference>
<name>A0A9W8A7R0_9FUNG</name>
<comment type="similarity">
    <text evidence="2">Belongs to the TACC family.</text>
</comment>
<keyword evidence="4 6" id="KW-0175">Coiled coil</keyword>
<sequence>MRSLLHRSPSKIYHEHRRQKSEQKQLKQVEQKEKKKDTRFFLNLHKDKSDAGAIKKSLSTSVENTGDYAVTPTASPLPPRPSTATTQGRASDVTYGSARGHSLSSSPSKPAQPNHQLGRKRSIRQYFLSGGRSRAATDTSIHIVHDNPRQNLDHLSVYLTPSNSEQSQPTTATTPTPPAANGPQFRFLSSRASTYSNTSSSSPGGPASSASSTSTTTTAVGNTNCNSSSITNKNNIKNSTNSIGRVCHEAPGAAPKALIMPPSISYQTSVVAPSQRALERVKSLNDMLPHNGLVPIYEQTEATSDQECSFSEDDESDEEYGAELDNDEWEFPISASSRPSTDTAAGSLSTTTSSNQNKEKIAPSLSVSNSPQNSSNYSPALLSNSKPSTSPAVAASSTPSSPSAITSSLTTPPPASFKPTPLDYKSIMDSFPEPRKPKTPEPATTPERCSIDGPGEDKSSGPSKRGIEDIMTPKRPGTIDAIRRETAAYIDTPARAPSAPKKTLLSVETENNGDSKTSTSEEDNLSMKSASSMLVDEDEGSYESGASKLKDATQPEEDPFTIQNSDSPSKPLPQSPAQTMSPETEQQPRNTEDQVCVLPAAEAPASPKVENASPERMLTSPKSLDISQNLTKGSDDDDDAMMTSPAPSPKAEVTPAQVEEKKAEAGENAKSGSNDLPTPSSPGFDPDVIYAASIPLPETPPNKPNLAQSAIPSDFYIPTNWLMNPNTVAQKPRTQASSLIESSPLSDKRSPPHERGIGASATSPGKIGGAVTATSQLIPMTPAPPHMLQNQPTSSSQDVVAASTGAVAVPSGTQNSSGNLLDTLKNEWIPPHKLPKYSEEELSKIRGEYEEKLTEKDDAKEILIKALKEEFVATLRDQKLKFEKEKEQIRVDYANRLKEVETKNKELESKYKKEAEMYKEKLEKAESSSKEAIAKLEADVAKEKESYAEVKAVLDEYVDTSTKFIEEKEREFNGVSRELTKLTLGRQSLEETLTETTTLLEQAIQERDDMRVQLEELQKHYQSTNEINEALRGDVKVAQERCERIQQHAQETLNQANEEIVQLRGLQSKSTKEVALLRAQLGKAEAKLRSAENELNSTRIHNQELFSLCESLERELQR</sequence>
<keyword evidence="5" id="KW-0206">Cytoskeleton</keyword>
<evidence type="ECO:0000256" key="4">
    <source>
        <dbReference type="ARBA" id="ARBA00023054"/>
    </source>
</evidence>
<feature type="compositionally biased region" description="Acidic residues" evidence="7">
    <location>
        <begin position="310"/>
        <end position="330"/>
    </location>
</feature>
<accession>A0A9W8A7R0</accession>